<evidence type="ECO:0000313" key="3">
    <source>
        <dbReference type="Proteomes" id="UP000299102"/>
    </source>
</evidence>
<feature type="region of interest" description="Disordered" evidence="1">
    <location>
        <begin position="104"/>
        <end position="133"/>
    </location>
</feature>
<feature type="region of interest" description="Disordered" evidence="1">
    <location>
        <begin position="1"/>
        <end position="36"/>
    </location>
</feature>
<reference evidence="2 3" key="1">
    <citation type="journal article" date="2019" name="Commun. Biol.">
        <title>The bagworm genome reveals a unique fibroin gene that provides high tensile strength.</title>
        <authorList>
            <person name="Kono N."/>
            <person name="Nakamura H."/>
            <person name="Ohtoshi R."/>
            <person name="Tomita M."/>
            <person name="Numata K."/>
            <person name="Arakawa K."/>
        </authorList>
    </citation>
    <scope>NUCLEOTIDE SEQUENCE [LARGE SCALE GENOMIC DNA]</scope>
</reference>
<accession>A0A4C1X5K9</accession>
<proteinExistence type="predicted"/>
<organism evidence="2 3">
    <name type="scientific">Eumeta variegata</name>
    <name type="common">Bagworm moth</name>
    <name type="synonym">Eumeta japonica</name>
    <dbReference type="NCBI Taxonomy" id="151549"/>
    <lineage>
        <taxon>Eukaryota</taxon>
        <taxon>Metazoa</taxon>
        <taxon>Ecdysozoa</taxon>
        <taxon>Arthropoda</taxon>
        <taxon>Hexapoda</taxon>
        <taxon>Insecta</taxon>
        <taxon>Pterygota</taxon>
        <taxon>Neoptera</taxon>
        <taxon>Endopterygota</taxon>
        <taxon>Lepidoptera</taxon>
        <taxon>Glossata</taxon>
        <taxon>Ditrysia</taxon>
        <taxon>Tineoidea</taxon>
        <taxon>Psychidae</taxon>
        <taxon>Oiketicinae</taxon>
        <taxon>Eumeta</taxon>
    </lineage>
</organism>
<protein>
    <submittedName>
        <fullName evidence="2">Uncharacterized protein</fullName>
    </submittedName>
</protein>
<gene>
    <name evidence="2" type="ORF">EVAR_36147_1</name>
</gene>
<comment type="caution">
    <text evidence="2">The sequence shown here is derived from an EMBL/GenBank/DDBJ whole genome shotgun (WGS) entry which is preliminary data.</text>
</comment>
<evidence type="ECO:0000256" key="1">
    <source>
        <dbReference type="SAM" id="MobiDB-lite"/>
    </source>
</evidence>
<dbReference type="EMBL" id="BGZK01000717">
    <property type="protein sequence ID" value="GBP57495.1"/>
    <property type="molecule type" value="Genomic_DNA"/>
</dbReference>
<evidence type="ECO:0000313" key="2">
    <source>
        <dbReference type="EMBL" id="GBP57495.1"/>
    </source>
</evidence>
<feature type="compositionally biased region" description="Polar residues" evidence="1">
    <location>
        <begin position="104"/>
        <end position="113"/>
    </location>
</feature>
<feature type="compositionally biased region" description="Basic residues" evidence="1">
    <location>
        <begin position="1"/>
        <end position="17"/>
    </location>
</feature>
<dbReference type="AlphaFoldDB" id="A0A4C1X5K9"/>
<name>A0A4C1X5K9_EUMVA</name>
<dbReference type="Proteomes" id="UP000299102">
    <property type="component" value="Unassembled WGS sequence"/>
</dbReference>
<keyword evidence="3" id="KW-1185">Reference proteome</keyword>
<sequence>MHNHKQASRGCRSRGRGAGRGGWPASVRAPRPAGRYHDTRQSVGIATPRLLYGRLTHLLCAFRRTKRVESLTSVTLEQLTNHSALNIPKSPITIRNIVENPLKQYSKTNTPSRPQLHGAYSDRSTRARPALYV</sequence>